<dbReference type="GO" id="GO:0005524">
    <property type="term" value="F:ATP binding"/>
    <property type="evidence" value="ECO:0007669"/>
    <property type="project" value="UniProtKB-UniRule"/>
</dbReference>
<comment type="subcellular location">
    <subcellularLocation>
        <location evidence="1 16">Nucleus</location>
    </subcellularLocation>
</comment>
<feature type="compositionally biased region" description="Basic and acidic residues" evidence="18">
    <location>
        <begin position="500"/>
        <end position="522"/>
    </location>
</feature>
<keyword evidence="7 16" id="KW-0067">ATP-binding</keyword>
<protein>
    <recommendedName>
        <fullName evidence="3 16">Chromatin-remodeling ATPase INO80</fullName>
        <ecNumber evidence="16">3.6.4.-</ecNumber>
    </recommendedName>
</protein>
<dbReference type="PROSITE" id="PS51192">
    <property type="entry name" value="HELICASE_ATP_BIND_1"/>
    <property type="match status" value="1"/>
</dbReference>
<keyword evidence="23" id="KW-1185">Reference proteome</keyword>
<reference evidence="22" key="1">
    <citation type="submission" date="2021-03" db="EMBL/GenBank/DDBJ databases">
        <authorList>
            <person name="Tagirdzhanova G."/>
        </authorList>
    </citation>
    <scope>NUCLEOTIDE SEQUENCE</scope>
</reference>
<feature type="compositionally biased region" description="Basic and acidic residues" evidence="18">
    <location>
        <begin position="160"/>
        <end position="176"/>
    </location>
</feature>
<evidence type="ECO:0000256" key="4">
    <source>
        <dbReference type="ARBA" id="ARBA00022741"/>
    </source>
</evidence>
<dbReference type="FunFam" id="3.40.50.300:FF:001269">
    <property type="entry name" value="SNF2 family helicase/ATPase"/>
    <property type="match status" value="1"/>
</dbReference>
<dbReference type="InterPro" id="IPR038718">
    <property type="entry name" value="SNF2-like_sf"/>
</dbReference>
<dbReference type="GO" id="GO:0042393">
    <property type="term" value="F:histone binding"/>
    <property type="evidence" value="ECO:0007669"/>
    <property type="project" value="TreeGrafter"/>
</dbReference>
<comment type="function">
    <text evidence="16">ATPase component of the INO80 complex which remodels chromatin by shifting nucleosomes and is involved in DNA repair.</text>
</comment>
<name>A0A8H3F143_9LECA</name>
<feature type="compositionally biased region" description="Polar residues" evidence="18">
    <location>
        <begin position="222"/>
        <end position="232"/>
    </location>
</feature>
<dbReference type="InterPro" id="IPR001650">
    <property type="entry name" value="Helicase_C-like"/>
</dbReference>
<dbReference type="SMART" id="SM00487">
    <property type="entry name" value="DEXDc"/>
    <property type="match status" value="1"/>
</dbReference>
<dbReference type="Pfam" id="PF00176">
    <property type="entry name" value="SNF2-rel_dom"/>
    <property type="match status" value="1"/>
</dbReference>
<keyword evidence="4" id="KW-0547">Nucleotide-binding</keyword>
<comment type="catalytic activity">
    <reaction evidence="15 16">
        <text>ATP + H2O = ADP + phosphate + H(+)</text>
        <dbReference type="Rhea" id="RHEA:13065"/>
        <dbReference type="ChEBI" id="CHEBI:15377"/>
        <dbReference type="ChEBI" id="CHEBI:15378"/>
        <dbReference type="ChEBI" id="CHEBI:30616"/>
        <dbReference type="ChEBI" id="CHEBI:43474"/>
        <dbReference type="ChEBI" id="CHEBI:456216"/>
    </reaction>
</comment>
<feature type="region of interest" description="Disordered" evidence="18">
    <location>
        <begin position="463"/>
        <end position="637"/>
    </location>
</feature>
<dbReference type="OrthoDB" id="372624at2759"/>
<dbReference type="GO" id="GO:0051276">
    <property type="term" value="P:chromosome organization"/>
    <property type="evidence" value="ECO:0007669"/>
    <property type="project" value="UniProtKB-ARBA"/>
</dbReference>
<keyword evidence="11" id="KW-0010">Activator</keyword>
<dbReference type="InterPro" id="IPR049730">
    <property type="entry name" value="SNF2/RAD54-like_C"/>
</dbReference>
<feature type="compositionally biased region" description="Basic residues" evidence="18">
    <location>
        <begin position="559"/>
        <end position="574"/>
    </location>
</feature>
<dbReference type="GO" id="GO:0010557">
    <property type="term" value="P:positive regulation of macromolecule biosynthetic process"/>
    <property type="evidence" value="ECO:0007669"/>
    <property type="project" value="UniProtKB-ARBA"/>
</dbReference>
<keyword evidence="12" id="KW-0804">Transcription</keyword>
<feature type="coiled-coil region" evidence="17">
    <location>
        <begin position="724"/>
        <end position="760"/>
    </location>
</feature>
<organism evidence="22 23">
    <name type="scientific">Gomphillus americanus</name>
    <dbReference type="NCBI Taxonomy" id="1940652"/>
    <lineage>
        <taxon>Eukaryota</taxon>
        <taxon>Fungi</taxon>
        <taxon>Dikarya</taxon>
        <taxon>Ascomycota</taxon>
        <taxon>Pezizomycotina</taxon>
        <taxon>Lecanoromycetes</taxon>
        <taxon>OSLEUM clade</taxon>
        <taxon>Ostropomycetidae</taxon>
        <taxon>Ostropales</taxon>
        <taxon>Graphidaceae</taxon>
        <taxon>Gomphilloideae</taxon>
        <taxon>Gomphillus</taxon>
    </lineage>
</organism>
<feature type="domain" description="Helicase C-terminal" evidence="20">
    <location>
        <begin position="1430"/>
        <end position="1590"/>
    </location>
</feature>
<dbReference type="EC" id="3.6.4.-" evidence="16"/>
<keyword evidence="14" id="KW-0539">Nucleus</keyword>
<sequence>MQRSAMDEEERLRRDTRPGSSAANHHSHHQQSQQQQQQSPSQQTLHHQSAGYGSRSPTMTQPHHQGYSTPMNGTMPPSSQHPYNPNYGSRPSSSAASQVNSGLSPSHPLPPPHSPTNGVAQPVRNAYSPRDTPKSTFYDPTSEHRESPSTWPAQPYDRASMQHREGLTFYDAKSDTMSRPNHKSPTASHISHRDPGFSTTPTYPTHRSETSPHIANGIPSPHQATNQPSISHIINGASRHSHEQAIKTEPEPTQKAIRRADPMSFSNILSHNTEPSKPVVIQPMIKMEANHTSGQLMGLDSLSSSMVAEKSTPTVTARKVPVQKASPAREILSKSAPRSASRPKHRPTTSLKKSSFSEDKENNIKVKQPMLDIEKDESSDLDIDGSEWAKAHQVYLQKSQKRLRDIDEAEDNRRKIRRRHAFSKLLSDLDRCIELGREVYRGKHEDEVIAEVQQRELLDEKERKKDMQRKRRREKTIFNETQKQRELLEKADAADDEEERERLLREAQKAEKKARSTKRALDYGDDPDDLDLNPIALNLEGGTTGTLSFNDGTPEPASKKQKKSSNSRPKKSKEKKQAEKDAAEQGYAEMLQRDELPYLAPKGSNESPFGTPAPESRKAKSKSRKEEVEDSVSIPGSGSKAYWIIYDQIWKDIARKDIPKVYKIKCLAEDTKAQNLKKTATLASKEAKRFQMKTNKGTKDGTARSKRSIRETATFWKRNERFEKERAKLALKEETERLKKQAAEKEATRQKRKLEFLISQTELYSFFVNKQKGAETAPDAAVHVPMSFEDLDFDDDDGTARHQAALANAGAAYKKAQESRGELDFQNPTSLDREDVPQPKMLACQLKEYQLKGLNWLRGLFVKGINGILADEMGLGKTVQSISILAWLAEVQNIWGPFLVVAPASTLHNWEQELVKFVPDFNVLPYWGTQRDRKVLRKCWDRKHKTYTRDTPFNVMVTSYEIVVRDPSFFQKQEWKYMILDEAQAIKSSQSARWQTLLKVKSEGRVLLTGTPIQNNMQELWALLHFIMPDLFDSHDEFSEWFSKDIESHTATHSKLDEEQLKRLHMILKPFMLRRVKKDVQKELGEKIEIDVSCSLSYRQRAAYGSLRDRVKLWDLMKHGLDSNEAADTLMNLVVQLRKLCNHPNLFNRAETTSPFAFASFATTSSFVREGKDIECAYSTKNEIDYELPRLLCSSKGRLAIPGPDNDRPGFERRYLDNMLNIWDIEHVRNSSSGSSAFSWLRFADTSAQEAVVAARSGLFDRALRLSKAAPRLGRLKAIYSDEENRDFNHVHSMFNIIQRSDRQPLAEISADGYMKNLLNVSKTNFAESGLGVIEACAAPIAQAPPIQISCSTQDTEIERQEVFFNIALRKALYRPSVKDEKALLDANIAPQFWPTSGLLPAPNLQKSRFTHITVPSMRRFVTDSGKLAKLDALLHELRRDDHRVLLYFQMTRMMDLMEEYLTYRNYKYLRLDGSTSIENRRDRVQEFQSNPDIFVFLLSTRAGGLGINLTAADTVIFYDSDWNPTIDAQAMDRAHRLGQTRQVTVYRMITLGTVEERIRKRALQKQEVQQLVITGQASGGIDFNARDKDARAKDYAMFLAEDDNEMELIEKREAELAEKAEKDKKKGNRPKKSTGASAKRKEVSLDDMYHEGEGHFDDPSAKPSAGGTPMDSDTGGASSKKPPPKGRSKKAKTTKQRLAIIDGSGEP</sequence>
<feature type="compositionally biased region" description="Basic residues" evidence="18">
    <location>
        <begin position="1683"/>
        <end position="1696"/>
    </location>
</feature>
<dbReference type="InterPro" id="IPR000330">
    <property type="entry name" value="SNF2_N"/>
</dbReference>
<evidence type="ECO:0000256" key="18">
    <source>
        <dbReference type="SAM" id="MobiDB-lite"/>
    </source>
</evidence>
<evidence type="ECO:0000256" key="17">
    <source>
        <dbReference type="SAM" id="Coils"/>
    </source>
</evidence>
<proteinExistence type="inferred from homology"/>
<dbReference type="SMART" id="SM00490">
    <property type="entry name" value="HELICc"/>
    <property type="match status" value="1"/>
</dbReference>
<evidence type="ECO:0000256" key="8">
    <source>
        <dbReference type="ARBA" id="ARBA00023015"/>
    </source>
</evidence>
<evidence type="ECO:0000256" key="16">
    <source>
        <dbReference type="RuleBase" id="RU368001"/>
    </source>
</evidence>
<feature type="compositionally biased region" description="Low complexity" evidence="18">
    <location>
        <begin position="30"/>
        <end position="49"/>
    </location>
</feature>
<dbReference type="GO" id="GO:0040029">
    <property type="term" value="P:epigenetic regulation of gene expression"/>
    <property type="evidence" value="ECO:0007669"/>
    <property type="project" value="UniProtKB-ARBA"/>
</dbReference>
<dbReference type="PANTHER" id="PTHR45685">
    <property type="entry name" value="HELICASE SRCAP-RELATED"/>
    <property type="match status" value="1"/>
</dbReference>
<dbReference type="PANTHER" id="PTHR45685:SF2">
    <property type="entry name" value="CHROMATIN-REMODELING ATPASE INO80"/>
    <property type="match status" value="1"/>
</dbReference>
<keyword evidence="13 16" id="KW-0234">DNA repair</keyword>
<dbReference type="Pfam" id="PF00271">
    <property type="entry name" value="Helicase_C"/>
    <property type="match status" value="1"/>
</dbReference>
<evidence type="ECO:0000313" key="22">
    <source>
        <dbReference type="EMBL" id="CAF9912486.1"/>
    </source>
</evidence>
<feature type="domain" description="Helicase ATP-binding" evidence="19">
    <location>
        <begin position="858"/>
        <end position="1030"/>
    </location>
</feature>
<comment type="domain">
    <text evidence="16">The DBINO region is involved in binding to DNA.</text>
</comment>
<comment type="subunit">
    <text evidence="16">Component of the INO80 chromatin-remodeling complex.</text>
</comment>
<evidence type="ECO:0000256" key="6">
    <source>
        <dbReference type="ARBA" id="ARBA00022801"/>
    </source>
</evidence>
<dbReference type="Proteomes" id="UP000664169">
    <property type="component" value="Unassembled WGS sequence"/>
</dbReference>
<evidence type="ECO:0000259" key="20">
    <source>
        <dbReference type="PROSITE" id="PS51194"/>
    </source>
</evidence>
<feature type="compositionally biased region" description="Polar residues" evidence="18">
    <location>
        <begin position="177"/>
        <end position="189"/>
    </location>
</feature>
<comment type="similarity">
    <text evidence="2 16">Belongs to the SNF2/RAD54 helicase family.</text>
</comment>
<feature type="region of interest" description="Disordered" evidence="18">
    <location>
        <begin position="310"/>
        <end position="368"/>
    </location>
</feature>
<evidence type="ECO:0000256" key="10">
    <source>
        <dbReference type="ARBA" id="ARBA00023125"/>
    </source>
</evidence>
<dbReference type="GO" id="GO:0016887">
    <property type="term" value="F:ATP hydrolysis activity"/>
    <property type="evidence" value="ECO:0007669"/>
    <property type="project" value="TreeGrafter"/>
</dbReference>
<dbReference type="GO" id="GO:0003677">
    <property type="term" value="F:DNA binding"/>
    <property type="evidence" value="ECO:0007669"/>
    <property type="project" value="UniProtKB-UniRule"/>
</dbReference>
<evidence type="ECO:0000256" key="1">
    <source>
        <dbReference type="ARBA" id="ARBA00004123"/>
    </source>
</evidence>
<feature type="region of interest" description="Disordered" evidence="18">
    <location>
        <begin position="1"/>
        <end position="260"/>
    </location>
</feature>
<dbReference type="CDD" id="cd18793">
    <property type="entry name" value="SF2_C_SNF"/>
    <property type="match status" value="1"/>
</dbReference>
<dbReference type="GO" id="GO:0006366">
    <property type="term" value="P:transcription by RNA polymerase II"/>
    <property type="evidence" value="ECO:0007669"/>
    <property type="project" value="UniProtKB-ARBA"/>
</dbReference>
<feature type="compositionally biased region" description="Basic and acidic residues" evidence="18">
    <location>
        <begin position="482"/>
        <end position="493"/>
    </location>
</feature>
<feature type="region of interest" description="Disordered" evidence="18">
    <location>
        <begin position="1620"/>
        <end position="1708"/>
    </location>
</feature>
<gene>
    <name evidence="22" type="ORF">GOMPHAMPRED_007672</name>
</gene>
<keyword evidence="8" id="KW-0805">Transcription regulation</keyword>
<dbReference type="FunFam" id="3.40.50.10810:FF:000022">
    <property type="entry name" value="Blast:Putative DNA helicase Ino80"/>
    <property type="match status" value="1"/>
</dbReference>
<feature type="domain" description="DBINO" evidence="21">
    <location>
        <begin position="649"/>
        <end position="774"/>
    </location>
</feature>
<comment type="caution">
    <text evidence="22">The sequence shown here is derived from an EMBL/GenBank/DDBJ whole genome shotgun (WGS) entry which is preliminary data.</text>
</comment>
<dbReference type="InterPro" id="IPR027417">
    <property type="entry name" value="P-loop_NTPase"/>
</dbReference>
<evidence type="ECO:0000256" key="3">
    <source>
        <dbReference type="ARBA" id="ARBA00019805"/>
    </source>
</evidence>
<evidence type="ECO:0000256" key="12">
    <source>
        <dbReference type="ARBA" id="ARBA00023163"/>
    </source>
</evidence>
<evidence type="ECO:0000256" key="9">
    <source>
        <dbReference type="ARBA" id="ARBA00023054"/>
    </source>
</evidence>
<keyword evidence="5 16" id="KW-0227">DNA damage</keyword>
<dbReference type="EMBL" id="CAJPDQ010000007">
    <property type="protein sequence ID" value="CAF9912486.1"/>
    <property type="molecule type" value="Genomic_DNA"/>
</dbReference>
<feature type="compositionally biased region" description="Basic and acidic residues" evidence="18">
    <location>
        <begin position="240"/>
        <end position="252"/>
    </location>
</feature>
<dbReference type="SUPFAM" id="SSF52540">
    <property type="entry name" value="P-loop containing nucleoside triphosphate hydrolases"/>
    <property type="match status" value="2"/>
</dbReference>
<keyword evidence="10 16" id="KW-0238">DNA-binding</keyword>
<evidence type="ECO:0000256" key="5">
    <source>
        <dbReference type="ARBA" id="ARBA00022763"/>
    </source>
</evidence>
<evidence type="ECO:0000256" key="11">
    <source>
        <dbReference type="ARBA" id="ARBA00023159"/>
    </source>
</evidence>
<dbReference type="PROSITE" id="PS51413">
    <property type="entry name" value="DBINO"/>
    <property type="match status" value="1"/>
</dbReference>
<dbReference type="Gene3D" id="3.40.50.10810">
    <property type="entry name" value="Tandem AAA-ATPase domain"/>
    <property type="match status" value="1"/>
</dbReference>
<evidence type="ECO:0000259" key="19">
    <source>
        <dbReference type="PROSITE" id="PS51192"/>
    </source>
</evidence>
<dbReference type="Pfam" id="PF13892">
    <property type="entry name" value="DBINO"/>
    <property type="match status" value="1"/>
</dbReference>
<evidence type="ECO:0000256" key="14">
    <source>
        <dbReference type="ARBA" id="ARBA00023242"/>
    </source>
</evidence>
<dbReference type="GO" id="GO:0006281">
    <property type="term" value="P:DNA repair"/>
    <property type="evidence" value="ECO:0007669"/>
    <property type="project" value="UniProtKB-UniRule"/>
</dbReference>
<feature type="compositionally biased region" description="Basic and acidic residues" evidence="18">
    <location>
        <begin position="355"/>
        <end position="364"/>
    </location>
</feature>
<keyword evidence="6 16" id="KW-0378">Hydrolase</keyword>
<accession>A0A8H3F143</accession>
<dbReference type="InterPro" id="IPR014001">
    <property type="entry name" value="Helicase_ATP-bd"/>
</dbReference>
<keyword evidence="9 17" id="KW-0175">Coiled coil</keyword>
<evidence type="ECO:0000256" key="7">
    <source>
        <dbReference type="ARBA" id="ARBA00022840"/>
    </source>
</evidence>
<evidence type="ECO:0000256" key="13">
    <source>
        <dbReference type="ARBA" id="ARBA00023204"/>
    </source>
</evidence>
<dbReference type="GO" id="GO:0031011">
    <property type="term" value="C:Ino80 complex"/>
    <property type="evidence" value="ECO:0007669"/>
    <property type="project" value="UniProtKB-UniRule"/>
</dbReference>
<evidence type="ECO:0000313" key="23">
    <source>
        <dbReference type="Proteomes" id="UP000664169"/>
    </source>
</evidence>
<dbReference type="Gene3D" id="3.40.50.300">
    <property type="entry name" value="P-loop containing nucleotide triphosphate hydrolases"/>
    <property type="match status" value="1"/>
</dbReference>
<dbReference type="InterPro" id="IPR020838">
    <property type="entry name" value="DBINO"/>
</dbReference>
<feature type="compositionally biased region" description="Polar residues" evidence="18">
    <location>
        <begin position="55"/>
        <end position="102"/>
    </location>
</feature>
<evidence type="ECO:0000259" key="21">
    <source>
        <dbReference type="PROSITE" id="PS51413"/>
    </source>
</evidence>
<feature type="compositionally biased region" description="Basic and acidic residues" evidence="18">
    <location>
        <begin position="1640"/>
        <end position="1661"/>
    </location>
</feature>
<dbReference type="InterPro" id="IPR050520">
    <property type="entry name" value="INO80/SWR1_helicase"/>
</dbReference>
<evidence type="ECO:0000256" key="2">
    <source>
        <dbReference type="ARBA" id="ARBA00007025"/>
    </source>
</evidence>
<dbReference type="PROSITE" id="PS51194">
    <property type="entry name" value="HELICASE_CTER"/>
    <property type="match status" value="1"/>
</dbReference>
<evidence type="ECO:0000256" key="15">
    <source>
        <dbReference type="ARBA" id="ARBA00049360"/>
    </source>
</evidence>